<proteinExistence type="predicted"/>
<organism evidence="1 2">
    <name type="scientific">Acorus calamus</name>
    <name type="common">Sweet flag</name>
    <dbReference type="NCBI Taxonomy" id="4465"/>
    <lineage>
        <taxon>Eukaryota</taxon>
        <taxon>Viridiplantae</taxon>
        <taxon>Streptophyta</taxon>
        <taxon>Embryophyta</taxon>
        <taxon>Tracheophyta</taxon>
        <taxon>Spermatophyta</taxon>
        <taxon>Magnoliopsida</taxon>
        <taxon>Liliopsida</taxon>
        <taxon>Acoraceae</taxon>
        <taxon>Acorus</taxon>
    </lineage>
</organism>
<evidence type="ECO:0000313" key="1">
    <source>
        <dbReference type="EMBL" id="KAK1317824.1"/>
    </source>
</evidence>
<protein>
    <recommendedName>
        <fullName evidence="3">Fiber protein Fb15</fullName>
    </recommendedName>
</protein>
<accession>A0AAV9EWW5</accession>
<dbReference type="PANTHER" id="PTHR36059:SF2">
    <property type="entry name" value="OS02G0175800 PROTEIN"/>
    <property type="match status" value="1"/>
</dbReference>
<name>A0AAV9EWW5_ACOCL</name>
<reference evidence="1" key="2">
    <citation type="submission" date="2023-06" db="EMBL/GenBank/DDBJ databases">
        <authorList>
            <person name="Ma L."/>
            <person name="Liu K.-W."/>
            <person name="Li Z."/>
            <person name="Hsiao Y.-Y."/>
            <person name="Qi Y."/>
            <person name="Fu T."/>
            <person name="Tang G."/>
            <person name="Zhang D."/>
            <person name="Sun W.-H."/>
            <person name="Liu D.-K."/>
            <person name="Li Y."/>
            <person name="Chen G.-Z."/>
            <person name="Liu X.-D."/>
            <person name="Liao X.-Y."/>
            <person name="Jiang Y.-T."/>
            <person name="Yu X."/>
            <person name="Hao Y."/>
            <person name="Huang J."/>
            <person name="Zhao X.-W."/>
            <person name="Ke S."/>
            <person name="Chen Y.-Y."/>
            <person name="Wu W.-L."/>
            <person name="Hsu J.-L."/>
            <person name="Lin Y.-F."/>
            <person name="Huang M.-D."/>
            <person name="Li C.-Y."/>
            <person name="Huang L."/>
            <person name="Wang Z.-W."/>
            <person name="Zhao X."/>
            <person name="Zhong W.-Y."/>
            <person name="Peng D.-H."/>
            <person name="Ahmad S."/>
            <person name="Lan S."/>
            <person name="Zhang J.-S."/>
            <person name="Tsai W.-C."/>
            <person name="Van De Peer Y."/>
            <person name="Liu Z.-J."/>
        </authorList>
    </citation>
    <scope>NUCLEOTIDE SEQUENCE</scope>
    <source>
        <strain evidence="1">CP</strain>
        <tissue evidence="1">Leaves</tissue>
    </source>
</reference>
<evidence type="ECO:0008006" key="3">
    <source>
        <dbReference type="Google" id="ProtNLM"/>
    </source>
</evidence>
<sequence>MAMRGLINEVRGMKVKDVPGHLKPKLTTENAKGILQRWFDNYQAKYINTSSVEPLFHLCFGGMAFSYLIALPEERRHLEHAQHAKEHGGDGHH</sequence>
<dbReference type="EMBL" id="JAUJYO010000005">
    <property type="protein sequence ID" value="KAK1317824.1"/>
    <property type="molecule type" value="Genomic_DNA"/>
</dbReference>
<dbReference type="PANTHER" id="PTHR36059">
    <property type="entry name" value="OS02G0175800 PROTEIN"/>
    <property type="match status" value="1"/>
</dbReference>
<dbReference type="AlphaFoldDB" id="A0AAV9EWW5"/>
<evidence type="ECO:0000313" key="2">
    <source>
        <dbReference type="Proteomes" id="UP001180020"/>
    </source>
</evidence>
<reference evidence="1" key="1">
    <citation type="journal article" date="2023" name="Nat. Commun.">
        <title>Diploid and tetraploid genomes of Acorus and the evolution of monocots.</title>
        <authorList>
            <person name="Ma L."/>
            <person name="Liu K.W."/>
            <person name="Li Z."/>
            <person name="Hsiao Y.Y."/>
            <person name="Qi Y."/>
            <person name="Fu T."/>
            <person name="Tang G.D."/>
            <person name="Zhang D."/>
            <person name="Sun W.H."/>
            <person name="Liu D.K."/>
            <person name="Li Y."/>
            <person name="Chen G.Z."/>
            <person name="Liu X.D."/>
            <person name="Liao X.Y."/>
            <person name="Jiang Y.T."/>
            <person name="Yu X."/>
            <person name="Hao Y."/>
            <person name="Huang J."/>
            <person name="Zhao X.W."/>
            <person name="Ke S."/>
            <person name="Chen Y.Y."/>
            <person name="Wu W.L."/>
            <person name="Hsu J.L."/>
            <person name="Lin Y.F."/>
            <person name="Huang M.D."/>
            <person name="Li C.Y."/>
            <person name="Huang L."/>
            <person name="Wang Z.W."/>
            <person name="Zhao X."/>
            <person name="Zhong W.Y."/>
            <person name="Peng D.H."/>
            <person name="Ahmad S."/>
            <person name="Lan S."/>
            <person name="Zhang J.S."/>
            <person name="Tsai W.C."/>
            <person name="Van de Peer Y."/>
            <person name="Liu Z.J."/>
        </authorList>
    </citation>
    <scope>NUCLEOTIDE SEQUENCE</scope>
    <source>
        <strain evidence="1">CP</strain>
    </source>
</reference>
<dbReference type="Proteomes" id="UP001180020">
    <property type="component" value="Unassembled WGS sequence"/>
</dbReference>
<gene>
    <name evidence="1" type="ORF">QJS10_CPA05g02419</name>
</gene>
<keyword evidence="2" id="KW-1185">Reference proteome</keyword>
<comment type="caution">
    <text evidence="1">The sequence shown here is derived from an EMBL/GenBank/DDBJ whole genome shotgun (WGS) entry which is preliminary data.</text>
</comment>